<evidence type="ECO:0000313" key="2">
    <source>
        <dbReference type="Proteomes" id="UP000886808"/>
    </source>
</evidence>
<protein>
    <submittedName>
        <fullName evidence="1">Uncharacterized protein</fullName>
    </submittedName>
</protein>
<name>A0A9D1TI54_9FIRM</name>
<reference evidence="1" key="2">
    <citation type="submission" date="2021-04" db="EMBL/GenBank/DDBJ databases">
        <authorList>
            <person name="Gilroy R."/>
        </authorList>
    </citation>
    <scope>NUCLEOTIDE SEQUENCE</scope>
    <source>
        <strain evidence="1">CHK193-4272</strain>
    </source>
</reference>
<organism evidence="1 2">
    <name type="scientific">Candidatus Butyricicoccus avistercoris</name>
    <dbReference type="NCBI Taxonomy" id="2838518"/>
    <lineage>
        <taxon>Bacteria</taxon>
        <taxon>Bacillati</taxon>
        <taxon>Bacillota</taxon>
        <taxon>Clostridia</taxon>
        <taxon>Eubacteriales</taxon>
        <taxon>Butyricicoccaceae</taxon>
        <taxon>Butyricicoccus</taxon>
    </lineage>
</organism>
<dbReference type="Proteomes" id="UP000886808">
    <property type="component" value="Unassembled WGS sequence"/>
</dbReference>
<proteinExistence type="predicted"/>
<reference evidence="1" key="1">
    <citation type="journal article" date="2021" name="PeerJ">
        <title>Extensive microbial diversity within the chicken gut microbiome revealed by metagenomics and culture.</title>
        <authorList>
            <person name="Gilroy R."/>
            <person name="Ravi A."/>
            <person name="Getino M."/>
            <person name="Pursley I."/>
            <person name="Horton D.L."/>
            <person name="Alikhan N.F."/>
            <person name="Baker D."/>
            <person name="Gharbi K."/>
            <person name="Hall N."/>
            <person name="Watson M."/>
            <person name="Adriaenssens E.M."/>
            <person name="Foster-Nyarko E."/>
            <person name="Jarju S."/>
            <person name="Secka A."/>
            <person name="Antonio M."/>
            <person name="Oren A."/>
            <person name="Chaudhuri R.R."/>
            <person name="La Ragione R."/>
            <person name="Hildebrand F."/>
            <person name="Pallen M.J."/>
        </authorList>
    </citation>
    <scope>NUCLEOTIDE SEQUENCE</scope>
    <source>
        <strain evidence="1">CHK193-4272</strain>
    </source>
</reference>
<dbReference type="EMBL" id="DXIE01000036">
    <property type="protein sequence ID" value="HIV62503.1"/>
    <property type="molecule type" value="Genomic_DNA"/>
</dbReference>
<dbReference type="AlphaFoldDB" id="A0A9D1TI54"/>
<evidence type="ECO:0000313" key="1">
    <source>
        <dbReference type="EMBL" id="HIV62503.1"/>
    </source>
</evidence>
<accession>A0A9D1TI54</accession>
<gene>
    <name evidence="1" type="ORF">H9746_06660</name>
</gene>
<comment type="caution">
    <text evidence="1">The sequence shown here is derived from an EMBL/GenBank/DDBJ whole genome shotgun (WGS) entry which is preliminary data.</text>
</comment>
<sequence length="61" mass="7040">MKKLWCAFRRRDAVGEKICVALAETEGRVRLCPYQTEPEAVEKCSDYAFNKRQDGEDEGIE</sequence>